<dbReference type="AlphaFoldDB" id="A0AAD5VHR0"/>
<dbReference type="EMBL" id="JANAWD010000009">
    <property type="protein sequence ID" value="KAJ3491644.1"/>
    <property type="molecule type" value="Genomic_DNA"/>
</dbReference>
<evidence type="ECO:0000259" key="1">
    <source>
        <dbReference type="Pfam" id="PF00339"/>
    </source>
</evidence>
<dbReference type="Gene3D" id="2.60.40.640">
    <property type="match status" value="1"/>
</dbReference>
<dbReference type="InterPro" id="IPR014756">
    <property type="entry name" value="Ig_E-set"/>
</dbReference>
<comment type="caution">
    <text evidence="2">The sequence shown here is derived from an EMBL/GenBank/DDBJ whole genome shotgun (WGS) entry which is preliminary data.</text>
</comment>
<evidence type="ECO:0000313" key="3">
    <source>
        <dbReference type="Proteomes" id="UP001212997"/>
    </source>
</evidence>
<dbReference type="Pfam" id="PF00339">
    <property type="entry name" value="Arrestin_N"/>
    <property type="match status" value="1"/>
</dbReference>
<dbReference type="InterPro" id="IPR011021">
    <property type="entry name" value="Arrestin-like_N"/>
</dbReference>
<feature type="domain" description="Arrestin-like N-terminal" evidence="1">
    <location>
        <begin position="11"/>
        <end position="144"/>
    </location>
</feature>
<accession>A0AAD5VHR0</accession>
<dbReference type="SUPFAM" id="SSF81296">
    <property type="entry name" value="E set domains"/>
    <property type="match status" value="1"/>
</dbReference>
<dbReference type="InterPro" id="IPR014752">
    <property type="entry name" value="Arrestin-like_C"/>
</dbReference>
<organism evidence="2 3">
    <name type="scientific">Meripilus lineatus</name>
    <dbReference type="NCBI Taxonomy" id="2056292"/>
    <lineage>
        <taxon>Eukaryota</taxon>
        <taxon>Fungi</taxon>
        <taxon>Dikarya</taxon>
        <taxon>Basidiomycota</taxon>
        <taxon>Agaricomycotina</taxon>
        <taxon>Agaricomycetes</taxon>
        <taxon>Polyporales</taxon>
        <taxon>Meripilaceae</taxon>
        <taxon>Meripilus</taxon>
    </lineage>
</organism>
<protein>
    <recommendedName>
        <fullName evidence="1">Arrestin-like N-terminal domain-containing protein</fullName>
    </recommendedName>
</protein>
<proteinExistence type="predicted"/>
<dbReference type="Proteomes" id="UP001212997">
    <property type="component" value="Unassembled WGS sequence"/>
</dbReference>
<sequence>MSINLHFNRRMRVGGETLHGEVELQIPEIIKDGVEEVNVKLRGRTYSRVTKEVGESELTYQEEIDILRECVSVWNKQSSSHSLTDRNTLRAPFQFVLPSDVQPSFAGDKYGSLGNVYYSIEIVGVRPGFLSRDRKVPQPFAVVPPDPSGFKIRESLAGGWSGPLKTLTRNDSLRRGIWGSYAEARVELTLPDIPAIPLFAKIPFTLRIVTETKEMKYDADDKHKEVFPEPPSTPENVTFLLRRKLQMTAKGQSREKWETLSHLGGLGEQSSELQGGKPITKGVSMTYDKWWIPSENDKHVGSWRQETTIDSSFTLKCSPSFSSSILQPENYLHVKVDFPGIKNDMKEDFPIEISSGVIAPSANDFKGTPLDQALESNLDLPEAYWSAKLWSKKRERTGLFRLNRLCGT</sequence>
<name>A0AAD5VHR0_9APHY</name>
<reference evidence="2" key="1">
    <citation type="submission" date="2022-07" db="EMBL/GenBank/DDBJ databases">
        <title>Genome Sequence of Physisporinus lineatus.</title>
        <authorList>
            <person name="Buettner E."/>
        </authorList>
    </citation>
    <scope>NUCLEOTIDE SEQUENCE</scope>
    <source>
        <strain evidence="2">VT162</strain>
    </source>
</reference>
<keyword evidence="3" id="KW-1185">Reference proteome</keyword>
<evidence type="ECO:0000313" key="2">
    <source>
        <dbReference type="EMBL" id="KAJ3491644.1"/>
    </source>
</evidence>
<gene>
    <name evidence="2" type="ORF">NLI96_g562</name>
</gene>